<gene>
    <name evidence="2" type="ORF">MELLADRAFT_76425</name>
</gene>
<dbReference type="RefSeq" id="XP_007404203.1">
    <property type="nucleotide sequence ID" value="XM_007404141.1"/>
</dbReference>
<dbReference type="KEGG" id="mlr:MELLADRAFT_76425"/>
<reference evidence="3" key="1">
    <citation type="journal article" date="2011" name="Proc. Natl. Acad. Sci. U.S.A.">
        <title>Obligate biotrophy features unraveled by the genomic analysis of rust fungi.</title>
        <authorList>
            <person name="Duplessis S."/>
            <person name="Cuomo C.A."/>
            <person name="Lin Y.-C."/>
            <person name="Aerts A."/>
            <person name="Tisserant E."/>
            <person name="Veneault-Fourrey C."/>
            <person name="Joly D.L."/>
            <person name="Hacquard S."/>
            <person name="Amselem J."/>
            <person name="Cantarel B.L."/>
            <person name="Chiu R."/>
            <person name="Coutinho P.M."/>
            <person name="Feau N."/>
            <person name="Field M."/>
            <person name="Frey P."/>
            <person name="Gelhaye E."/>
            <person name="Goldberg J."/>
            <person name="Grabherr M.G."/>
            <person name="Kodira C.D."/>
            <person name="Kohler A."/>
            <person name="Kuees U."/>
            <person name="Lindquist E.A."/>
            <person name="Lucas S.M."/>
            <person name="Mago R."/>
            <person name="Mauceli E."/>
            <person name="Morin E."/>
            <person name="Murat C."/>
            <person name="Pangilinan J.L."/>
            <person name="Park R."/>
            <person name="Pearson M."/>
            <person name="Quesneville H."/>
            <person name="Rouhier N."/>
            <person name="Sakthikumar S."/>
            <person name="Salamov A.A."/>
            <person name="Schmutz J."/>
            <person name="Selles B."/>
            <person name="Shapiro H."/>
            <person name="Tanguay P."/>
            <person name="Tuskan G.A."/>
            <person name="Henrissat B."/>
            <person name="Van de Peer Y."/>
            <person name="Rouze P."/>
            <person name="Ellis J.G."/>
            <person name="Dodds P.N."/>
            <person name="Schein J.E."/>
            <person name="Zhong S."/>
            <person name="Hamelin R.C."/>
            <person name="Grigoriev I.V."/>
            <person name="Szabo L.J."/>
            <person name="Martin F."/>
        </authorList>
    </citation>
    <scope>NUCLEOTIDE SEQUENCE [LARGE SCALE GENOMIC DNA]</scope>
    <source>
        <strain evidence="3">98AG31 / pathotype 3-4-7</strain>
    </source>
</reference>
<sequence length="410" mass="45291">MAQFQPLTDTSMPYFLNNRTTSSSSLKTRQRETYEASHDVVSRPLAPQLQITLADGDSDDEDHLRGRRPSLTPDNSYPACELPFSSEPALESELETELPPLKKLRSSRNGGVSEDGVDSGFCPETVRGILTKKDHSSQSSPEGSGHSSPVQMSPISQELSSLPLSRAHTVNSRPDPRPTSRRNSSCQSAVSSLNSNKTVRFATEKSPPTCNPLCQRHQPSDHPASRCSCHLENPVATVMYLTHSAKVYDRTSIVVEKSLRLPPRQDASECGRWVQRCESSTAVEGRERSRLGSCSPTPNFNSDDTASRNKDCEAWRDKNHAIASNVPEGVNKDTFPRSPPSTSFPSMATHTSGLNLQQFRKQEQFEEDLDDEDEEARSETEVDDDDEVDCSVGTWSQGQVFKDDDILGGF</sequence>
<dbReference type="InParanoid" id="F4R659"/>
<name>F4R659_MELLP</name>
<feature type="compositionally biased region" description="Polar residues" evidence="1">
    <location>
        <begin position="181"/>
        <end position="198"/>
    </location>
</feature>
<accession>F4R659</accession>
<evidence type="ECO:0000256" key="1">
    <source>
        <dbReference type="SAM" id="MobiDB-lite"/>
    </source>
</evidence>
<feature type="region of interest" description="Disordered" evidence="1">
    <location>
        <begin position="1"/>
        <end position="217"/>
    </location>
</feature>
<dbReference type="HOGENOM" id="CLU_670992_0_0_1"/>
<feature type="compositionally biased region" description="Polar residues" evidence="1">
    <location>
        <begin position="1"/>
        <end position="27"/>
    </location>
</feature>
<dbReference type="Proteomes" id="UP000001072">
    <property type="component" value="Unassembled WGS sequence"/>
</dbReference>
<feature type="region of interest" description="Disordered" evidence="1">
    <location>
        <begin position="325"/>
        <end position="349"/>
    </location>
</feature>
<feature type="compositionally biased region" description="Polar residues" evidence="1">
    <location>
        <begin position="150"/>
        <end position="172"/>
    </location>
</feature>
<dbReference type="AlphaFoldDB" id="F4R659"/>
<feature type="compositionally biased region" description="Acidic residues" evidence="1">
    <location>
        <begin position="365"/>
        <end position="389"/>
    </location>
</feature>
<dbReference type="VEuPathDB" id="FungiDB:MELLADRAFT_76425"/>
<feature type="compositionally biased region" description="Low complexity" evidence="1">
    <location>
        <begin position="137"/>
        <end position="149"/>
    </location>
</feature>
<protein>
    <submittedName>
        <fullName evidence="2">Uncharacterized protein</fullName>
    </submittedName>
</protein>
<dbReference type="OrthoDB" id="2505345at2759"/>
<proteinExistence type="predicted"/>
<dbReference type="EMBL" id="GL883091">
    <property type="protein sequence ID" value="EGG11828.1"/>
    <property type="molecule type" value="Genomic_DNA"/>
</dbReference>
<organism evidence="3">
    <name type="scientific">Melampsora larici-populina (strain 98AG31 / pathotype 3-4-7)</name>
    <name type="common">Poplar leaf rust fungus</name>
    <dbReference type="NCBI Taxonomy" id="747676"/>
    <lineage>
        <taxon>Eukaryota</taxon>
        <taxon>Fungi</taxon>
        <taxon>Dikarya</taxon>
        <taxon>Basidiomycota</taxon>
        <taxon>Pucciniomycotina</taxon>
        <taxon>Pucciniomycetes</taxon>
        <taxon>Pucciniales</taxon>
        <taxon>Melampsoraceae</taxon>
        <taxon>Melampsora</taxon>
    </lineage>
</organism>
<evidence type="ECO:0000313" key="3">
    <source>
        <dbReference type="Proteomes" id="UP000001072"/>
    </source>
</evidence>
<keyword evidence="3" id="KW-1185">Reference proteome</keyword>
<dbReference type="STRING" id="747676.F4R659"/>
<feature type="region of interest" description="Disordered" evidence="1">
    <location>
        <begin position="281"/>
        <end position="308"/>
    </location>
</feature>
<feature type="compositionally biased region" description="Basic and acidic residues" evidence="1">
    <location>
        <begin position="29"/>
        <end position="41"/>
    </location>
</feature>
<feature type="region of interest" description="Disordered" evidence="1">
    <location>
        <begin position="361"/>
        <end position="391"/>
    </location>
</feature>
<dbReference type="GeneID" id="18932786"/>
<evidence type="ECO:0000313" key="2">
    <source>
        <dbReference type="EMBL" id="EGG11828.1"/>
    </source>
</evidence>
<feature type="compositionally biased region" description="Polar residues" evidence="1">
    <location>
        <begin position="292"/>
        <end position="304"/>
    </location>
</feature>